<dbReference type="AlphaFoldDB" id="A0A2A5SKR4"/>
<proteinExistence type="predicted"/>
<feature type="transmembrane region" description="Helical" evidence="1">
    <location>
        <begin position="12"/>
        <end position="40"/>
    </location>
</feature>
<sequence>MFNLLLAFKAVHGNVFGCFIFIILLTESLSVKFCILILLFY</sequence>
<accession>A0A2A5SKR4</accession>
<dbReference type="EMBL" id="JXKA01000002">
    <property type="protein sequence ID" value="PCS14061.1"/>
    <property type="molecule type" value="Genomic_DNA"/>
</dbReference>
<evidence type="ECO:0000313" key="3">
    <source>
        <dbReference type="Proteomes" id="UP000218744"/>
    </source>
</evidence>
<keyword evidence="1" id="KW-1133">Transmembrane helix</keyword>
<evidence type="ECO:0000256" key="1">
    <source>
        <dbReference type="SAM" id="Phobius"/>
    </source>
</evidence>
<comment type="caution">
    <text evidence="2">The sequence shown here is derived from an EMBL/GenBank/DDBJ whole genome shotgun (WGS) entry which is preliminary data.</text>
</comment>
<name>A0A2A5SKR4_LACLH</name>
<dbReference type="Proteomes" id="UP000218744">
    <property type="component" value="Unassembled WGS sequence"/>
</dbReference>
<gene>
    <name evidence="2" type="ORF">RU90_GL000931</name>
</gene>
<organism evidence="2 3">
    <name type="scientific">Lactococcus lactis subsp. hordniae</name>
    <dbReference type="NCBI Taxonomy" id="203404"/>
    <lineage>
        <taxon>Bacteria</taxon>
        <taxon>Bacillati</taxon>
        <taxon>Bacillota</taxon>
        <taxon>Bacilli</taxon>
        <taxon>Lactobacillales</taxon>
        <taxon>Streptococcaceae</taxon>
        <taxon>Lactococcus</taxon>
    </lineage>
</organism>
<evidence type="ECO:0000313" key="2">
    <source>
        <dbReference type="EMBL" id="PCS14061.1"/>
    </source>
</evidence>
<keyword evidence="1" id="KW-0472">Membrane</keyword>
<protein>
    <submittedName>
        <fullName evidence="2">Uncharacterized protein</fullName>
    </submittedName>
</protein>
<reference evidence="2 3" key="1">
    <citation type="submission" date="2014-12" db="EMBL/GenBank/DDBJ databases">
        <title>Draft genome sequences of 10 type strains of Lactococcus.</title>
        <authorList>
            <person name="Sun Z."/>
            <person name="Zhong Z."/>
            <person name="Liu W."/>
            <person name="Zhang W."/>
            <person name="Zhang H."/>
        </authorList>
    </citation>
    <scope>NUCLEOTIDE SEQUENCE [LARGE SCALE GENOMIC DNA]</scope>
    <source>
        <strain evidence="2 3">DSM 20450</strain>
    </source>
</reference>
<keyword evidence="1" id="KW-0812">Transmembrane</keyword>